<evidence type="ECO:0000256" key="3">
    <source>
        <dbReference type="ARBA" id="ARBA00023163"/>
    </source>
</evidence>
<keyword evidence="2" id="KW-0238">DNA-binding</keyword>
<dbReference type="Pfam" id="PF12833">
    <property type="entry name" value="HTH_18"/>
    <property type="match status" value="1"/>
</dbReference>
<dbReference type="PANTHER" id="PTHR47893:SF1">
    <property type="entry name" value="REGULATORY PROTEIN PCHR"/>
    <property type="match status" value="1"/>
</dbReference>
<reference evidence="5 6" key="1">
    <citation type="submission" date="2023-07" db="EMBL/GenBank/DDBJ databases">
        <title>Genomic Encyclopedia of Type Strains, Phase IV (KMG-IV): sequencing the most valuable type-strain genomes for metagenomic binning, comparative biology and taxonomic classification.</title>
        <authorList>
            <person name="Goeker M."/>
        </authorList>
    </citation>
    <scope>NUCLEOTIDE SEQUENCE [LARGE SCALE GENOMIC DNA]</scope>
    <source>
        <strain evidence="5 6">DSM 102814</strain>
    </source>
</reference>
<dbReference type="PRINTS" id="PR00032">
    <property type="entry name" value="HTHARAC"/>
</dbReference>
<dbReference type="CDD" id="cd00130">
    <property type="entry name" value="PAS"/>
    <property type="match status" value="1"/>
</dbReference>
<dbReference type="Pfam" id="PF00989">
    <property type="entry name" value="PAS"/>
    <property type="match status" value="1"/>
</dbReference>
<dbReference type="SUPFAM" id="SSF46689">
    <property type="entry name" value="Homeodomain-like"/>
    <property type="match status" value="1"/>
</dbReference>
<organism evidence="5 6">
    <name type="scientific">Mesonia maritima</name>
    <dbReference type="NCBI Taxonomy" id="1793873"/>
    <lineage>
        <taxon>Bacteria</taxon>
        <taxon>Pseudomonadati</taxon>
        <taxon>Bacteroidota</taxon>
        <taxon>Flavobacteriia</taxon>
        <taxon>Flavobacteriales</taxon>
        <taxon>Flavobacteriaceae</taxon>
        <taxon>Mesonia</taxon>
    </lineage>
</organism>
<dbReference type="RefSeq" id="WP_309729591.1">
    <property type="nucleotide sequence ID" value="NZ_JAVDQA010000008.1"/>
</dbReference>
<evidence type="ECO:0000259" key="4">
    <source>
        <dbReference type="PROSITE" id="PS01124"/>
    </source>
</evidence>
<dbReference type="InterPro" id="IPR000014">
    <property type="entry name" value="PAS"/>
</dbReference>
<proteinExistence type="predicted"/>
<name>A0ABU1K878_9FLAO</name>
<keyword evidence="1" id="KW-0805">Transcription regulation</keyword>
<dbReference type="InterPro" id="IPR053142">
    <property type="entry name" value="PchR_regulatory_protein"/>
</dbReference>
<evidence type="ECO:0000256" key="1">
    <source>
        <dbReference type="ARBA" id="ARBA00023015"/>
    </source>
</evidence>
<evidence type="ECO:0000313" key="6">
    <source>
        <dbReference type="Proteomes" id="UP001257659"/>
    </source>
</evidence>
<keyword evidence="6" id="KW-1185">Reference proteome</keyword>
<gene>
    <name evidence="5" type="ORF">GGR31_002486</name>
</gene>
<keyword evidence="3" id="KW-0804">Transcription</keyword>
<protein>
    <submittedName>
        <fullName evidence="5">AraC-like DNA-binding protein</fullName>
    </submittedName>
</protein>
<sequence>MTYNSKEYRLENLRLMIFELAKGNFSHRIPIEHHEDTIQDFEILLNLLAEELGDFFVYSGSFNERNITGPFVFVLNESFEICGTNRYFQELLGYPQEKLLHQALAKHMTTGAYRQLQEQIGTHLNATSPQNSLKTLLCFQTQEKHSLSCWSFCHRLWDGEDAYYFFRGLPIAYEHESPLSPVAKDPAASYTNIQLQADFQKIRAVHQFVLENLHCKLPPLHNLARKFHLNEFKLKTGFKELYQTTVFKLHLEKRLEMAMLMIKFTPTSLKVVAHNHGFKSASHFSRAFKKKYGKPPSYFKHK</sequence>
<evidence type="ECO:0000256" key="2">
    <source>
        <dbReference type="ARBA" id="ARBA00023125"/>
    </source>
</evidence>
<evidence type="ECO:0000313" key="5">
    <source>
        <dbReference type="EMBL" id="MDR6301814.1"/>
    </source>
</evidence>
<dbReference type="EMBL" id="JAVDQA010000008">
    <property type="protein sequence ID" value="MDR6301814.1"/>
    <property type="molecule type" value="Genomic_DNA"/>
</dbReference>
<dbReference type="PROSITE" id="PS00041">
    <property type="entry name" value="HTH_ARAC_FAMILY_1"/>
    <property type="match status" value="1"/>
</dbReference>
<dbReference type="PANTHER" id="PTHR47893">
    <property type="entry name" value="REGULATORY PROTEIN PCHR"/>
    <property type="match status" value="1"/>
</dbReference>
<dbReference type="InterPro" id="IPR009057">
    <property type="entry name" value="Homeodomain-like_sf"/>
</dbReference>
<dbReference type="InterPro" id="IPR018062">
    <property type="entry name" value="HTH_AraC-typ_CS"/>
</dbReference>
<accession>A0ABU1K878</accession>
<dbReference type="Gene3D" id="1.10.10.60">
    <property type="entry name" value="Homeodomain-like"/>
    <property type="match status" value="1"/>
</dbReference>
<dbReference type="SMART" id="SM00342">
    <property type="entry name" value="HTH_ARAC"/>
    <property type="match status" value="1"/>
</dbReference>
<comment type="caution">
    <text evidence="5">The sequence shown here is derived from an EMBL/GenBank/DDBJ whole genome shotgun (WGS) entry which is preliminary data.</text>
</comment>
<dbReference type="InterPro" id="IPR013767">
    <property type="entry name" value="PAS_fold"/>
</dbReference>
<feature type="domain" description="HTH araC/xylS-type" evidence="4">
    <location>
        <begin position="203"/>
        <end position="302"/>
    </location>
</feature>
<dbReference type="PROSITE" id="PS01124">
    <property type="entry name" value="HTH_ARAC_FAMILY_2"/>
    <property type="match status" value="1"/>
</dbReference>
<dbReference type="Proteomes" id="UP001257659">
    <property type="component" value="Unassembled WGS sequence"/>
</dbReference>
<dbReference type="InterPro" id="IPR018060">
    <property type="entry name" value="HTH_AraC"/>
</dbReference>
<dbReference type="InterPro" id="IPR020449">
    <property type="entry name" value="Tscrpt_reg_AraC-type_HTH"/>
</dbReference>